<gene>
    <name evidence="1" type="ordered locus">LOC_Os12g28700</name>
</gene>
<accession>Q2QR59</accession>
<protein>
    <submittedName>
        <fullName evidence="1">Uncharacterized protein</fullName>
    </submittedName>
</protein>
<dbReference type="EMBL" id="DP000011">
    <property type="protein sequence ID" value="ABA98460.2"/>
    <property type="molecule type" value="Genomic_DNA"/>
</dbReference>
<evidence type="ECO:0000313" key="1">
    <source>
        <dbReference type="EMBL" id="ABA98460.2"/>
    </source>
</evidence>
<reference evidence="1" key="1">
    <citation type="journal article" date="2005" name="BMC Biol.">
        <title>The sequence of rice chromosomes 11 and 12, rich in disease resistance genes and recent gene duplications.</title>
        <authorList>
            <consortium name="The rice chromosomes 11 and 12 sequencing consortia"/>
        </authorList>
    </citation>
    <scope>NUCLEOTIDE SEQUENCE [LARGE SCALE GENOMIC DNA]</scope>
</reference>
<organism evidence="1">
    <name type="scientific">Oryza sativa subsp. japonica</name>
    <name type="common">Rice</name>
    <dbReference type="NCBI Taxonomy" id="39947"/>
    <lineage>
        <taxon>Eukaryota</taxon>
        <taxon>Viridiplantae</taxon>
        <taxon>Streptophyta</taxon>
        <taxon>Embryophyta</taxon>
        <taxon>Tracheophyta</taxon>
        <taxon>Spermatophyta</taxon>
        <taxon>Magnoliopsida</taxon>
        <taxon>Liliopsida</taxon>
        <taxon>Poales</taxon>
        <taxon>Poaceae</taxon>
        <taxon>BOP clade</taxon>
        <taxon>Oryzoideae</taxon>
        <taxon>Oryzeae</taxon>
        <taxon>Oryzinae</taxon>
        <taxon>Oryza</taxon>
        <taxon>Oryza sativa</taxon>
    </lineage>
</organism>
<reference evidence="1" key="2">
    <citation type="submission" date="2005-04" db="EMBL/GenBank/DDBJ databases">
        <authorList>
            <person name="Buell C.R."/>
            <person name="Wing R.A."/>
            <person name="McCombie W.A."/>
            <person name="Ouyang S."/>
        </authorList>
    </citation>
    <scope>NUCLEOTIDE SEQUENCE</scope>
</reference>
<name>Q2QR59_ORYSJ</name>
<sequence>MGDCGQEAWQLHLYRRLAAGAISADPAWHGCGGGGDWRLLTEVFNYN</sequence>
<dbReference type="AlphaFoldDB" id="Q2QR59"/>
<proteinExistence type="predicted"/>
<reference evidence="1" key="3">
    <citation type="submission" date="2006-01" db="EMBL/GenBank/DDBJ databases">
        <authorList>
            <person name="Buell R."/>
        </authorList>
    </citation>
    <scope>NUCLEOTIDE SEQUENCE</scope>
</reference>